<proteinExistence type="inferred from homology"/>
<dbReference type="EMBL" id="JACCFH010000002">
    <property type="protein sequence ID" value="NYG35430.1"/>
    <property type="molecule type" value="Genomic_DNA"/>
</dbReference>
<evidence type="ECO:0000313" key="6">
    <source>
        <dbReference type="Proteomes" id="UP000518288"/>
    </source>
</evidence>
<reference evidence="5 6" key="1">
    <citation type="submission" date="2020-07" db="EMBL/GenBank/DDBJ databases">
        <title>Genomic Encyclopedia of Archaeal and Bacterial Type Strains, Phase II (KMG-II): from individual species to whole genera.</title>
        <authorList>
            <person name="Goeker M."/>
        </authorList>
    </citation>
    <scope>NUCLEOTIDE SEQUENCE [LARGE SCALE GENOMIC DNA]</scope>
    <source>
        <strain evidence="5 6">DSM 21226</strain>
    </source>
</reference>
<sequence length="424" mass="47653">MAGEFHCHYKAGETGHAGAHARYIARLDRYASRLRVEKLVATAFGNMPVWARHDFTIFWDCADLFERKNGTPYSEVEINLPNELSFAQCILVAQEVASSICGTQHGYTWALHFKQSDLTGQAHLGMHLMWSERADDRVQRDPQQYFGRAAPKGKPPSSGGCRKVRATMNRSEKSAYVEAVRTKVCRILNKYLEKFLHRHRFDHRSFERRGLARIPKSHVPTSQLKRLSLEERRLIIEQQLVQEELALLEAQRLAAGIKSAGNELPYDVAGCLEGLTEAVERTREALQIVGGPVEFEPDLIELEKAMDAARLRLIECDHARSIIVRLPAPADIETQYQRVPERGRPIFLDFKRKLLMRLGLPSDPAVLASLSADAKALPAAFESYRLACKAFEAAGGVLLPEEDAEDAEDGEDGEDGEDKVLRPK</sequence>
<comment type="caution">
    <text evidence="5">The sequence shown here is derived from an EMBL/GenBank/DDBJ whole genome shotgun (WGS) entry which is preliminary data.</text>
</comment>
<evidence type="ECO:0000256" key="1">
    <source>
        <dbReference type="ARBA" id="ARBA00010873"/>
    </source>
</evidence>
<dbReference type="Proteomes" id="UP000518288">
    <property type="component" value="Unassembled WGS sequence"/>
</dbReference>
<evidence type="ECO:0000256" key="2">
    <source>
        <dbReference type="ARBA" id="ARBA00022971"/>
    </source>
</evidence>
<feature type="region of interest" description="Disordered" evidence="3">
    <location>
        <begin position="399"/>
        <end position="424"/>
    </location>
</feature>
<feature type="domain" description="MobA/MobL protein" evidence="4">
    <location>
        <begin position="29"/>
        <end position="219"/>
    </location>
</feature>
<dbReference type="Pfam" id="PF03389">
    <property type="entry name" value="MobA_MobL"/>
    <property type="match status" value="1"/>
</dbReference>
<dbReference type="Gene3D" id="3.30.930.30">
    <property type="match status" value="1"/>
</dbReference>
<keyword evidence="2" id="KW-0184">Conjugation</keyword>
<keyword evidence="6" id="KW-1185">Reference proteome</keyword>
<dbReference type="InterPro" id="IPR005053">
    <property type="entry name" value="MobA_MobL"/>
</dbReference>
<dbReference type="RefSeq" id="WP_179636326.1">
    <property type="nucleotide sequence ID" value="NZ_JACCFH010000002.1"/>
</dbReference>
<feature type="compositionally biased region" description="Acidic residues" evidence="3">
    <location>
        <begin position="400"/>
        <end position="417"/>
    </location>
</feature>
<dbReference type="AlphaFoldDB" id="A0A7Y9UM31"/>
<comment type="similarity">
    <text evidence="1">Belongs to the MobA/MobL family.</text>
</comment>
<evidence type="ECO:0000259" key="4">
    <source>
        <dbReference type="Pfam" id="PF03389"/>
    </source>
</evidence>
<gene>
    <name evidence="5" type="ORF">BDD16_004492</name>
</gene>
<evidence type="ECO:0000313" key="5">
    <source>
        <dbReference type="EMBL" id="NYG35430.1"/>
    </source>
</evidence>
<protein>
    <recommendedName>
        <fullName evidence="4">MobA/MobL protein domain-containing protein</fullName>
    </recommendedName>
</protein>
<evidence type="ECO:0000256" key="3">
    <source>
        <dbReference type="SAM" id="MobiDB-lite"/>
    </source>
</evidence>
<accession>A0A7Y9UM31</accession>
<organism evidence="5 6">
    <name type="scientific">Sphaerotilus montanus</name>
    <dbReference type="NCBI Taxonomy" id="522889"/>
    <lineage>
        <taxon>Bacteria</taxon>
        <taxon>Pseudomonadati</taxon>
        <taxon>Pseudomonadota</taxon>
        <taxon>Betaproteobacteria</taxon>
        <taxon>Burkholderiales</taxon>
        <taxon>Sphaerotilaceae</taxon>
        <taxon>Sphaerotilus</taxon>
    </lineage>
</organism>
<name>A0A7Y9UM31_9BURK</name>